<evidence type="ECO:0000256" key="2">
    <source>
        <dbReference type="SAM" id="Phobius"/>
    </source>
</evidence>
<name>A0A0H5R8S1_9EUKA</name>
<keyword evidence="2" id="KW-1133">Transmembrane helix</keyword>
<feature type="region of interest" description="Disordered" evidence="1">
    <location>
        <begin position="125"/>
        <end position="154"/>
    </location>
</feature>
<reference evidence="3" key="1">
    <citation type="submission" date="2015-04" db="EMBL/GenBank/DDBJ databases">
        <title>The genome sequence of the plant pathogenic Rhizarian Plasmodiophora brassicae reveals insights in its biotrophic life cycle and the origin of chitin synthesis.</title>
        <authorList>
            <person name="Schwelm A."/>
            <person name="Fogelqvist J."/>
            <person name="Knaust A."/>
            <person name="Julke S."/>
            <person name="Lilja T."/>
            <person name="Dhandapani V."/>
            <person name="Bonilla-Rosso G."/>
            <person name="Karlsson M."/>
            <person name="Shevchenko A."/>
            <person name="Choi S.R."/>
            <person name="Kim H.G."/>
            <person name="Park J.Y."/>
            <person name="Lim Y.P."/>
            <person name="Ludwig-Muller J."/>
            <person name="Dixelius C."/>
        </authorList>
    </citation>
    <scope>NUCLEOTIDE SEQUENCE</scope>
    <source>
        <tissue evidence="3">Potato root galls</tissue>
    </source>
</reference>
<sequence length="154" mass="17300">MRGLESAYTDSGIYLERNVWIDGQQYSASVVSLVGRDEHSVTDLTLNAYFVRGVDQSAWTRLLYTEIVIQIAVMVVEIVANVCSLLLSYLPMRNFLNLLERTFTVPSMSQHERMVMDQKAAKMMASQEDNAENAGGTTTSNHKSIYKAKKPVKT</sequence>
<dbReference type="AlphaFoldDB" id="A0A0H5R8S1"/>
<protein>
    <submittedName>
        <fullName evidence="3">Uncharacterized protein</fullName>
    </submittedName>
</protein>
<feature type="transmembrane region" description="Helical" evidence="2">
    <location>
        <begin position="67"/>
        <end position="90"/>
    </location>
</feature>
<dbReference type="EMBL" id="HACM01004327">
    <property type="protein sequence ID" value="CRZ04769.1"/>
    <property type="molecule type" value="Transcribed_RNA"/>
</dbReference>
<evidence type="ECO:0000313" key="3">
    <source>
        <dbReference type="EMBL" id="CRZ04769.1"/>
    </source>
</evidence>
<keyword evidence="2" id="KW-0472">Membrane</keyword>
<keyword evidence="2" id="KW-0812">Transmembrane</keyword>
<accession>A0A0H5R8S1</accession>
<organism evidence="3">
    <name type="scientific">Spongospora subterranea</name>
    <dbReference type="NCBI Taxonomy" id="70186"/>
    <lineage>
        <taxon>Eukaryota</taxon>
        <taxon>Sar</taxon>
        <taxon>Rhizaria</taxon>
        <taxon>Endomyxa</taxon>
        <taxon>Phytomyxea</taxon>
        <taxon>Plasmodiophorida</taxon>
        <taxon>Plasmodiophoridae</taxon>
        <taxon>Spongospora</taxon>
    </lineage>
</organism>
<feature type="compositionally biased region" description="Basic residues" evidence="1">
    <location>
        <begin position="144"/>
        <end position="154"/>
    </location>
</feature>
<evidence type="ECO:0000256" key="1">
    <source>
        <dbReference type="SAM" id="MobiDB-lite"/>
    </source>
</evidence>
<proteinExistence type="predicted"/>